<keyword evidence="1" id="KW-0645">Protease</keyword>
<protein>
    <submittedName>
        <fullName evidence="1">Putative protease</fullName>
    </submittedName>
</protein>
<evidence type="ECO:0000313" key="3">
    <source>
        <dbReference type="Proteomes" id="UP000031666"/>
    </source>
</evidence>
<comment type="caution">
    <text evidence="1">The sequence shown here is derived from an EMBL/GenBank/DDBJ whole genome shotgun (WGS) entry which is preliminary data.</text>
</comment>
<dbReference type="PANTHER" id="PTHR30217">
    <property type="entry name" value="PEPTIDASE U32 FAMILY"/>
    <property type="match status" value="1"/>
</dbReference>
<accession>A0A0B8QGB0</accession>
<evidence type="ECO:0000313" key="1">
    <source>
        <dbReference type="EMBL" id="GAM65619.1"/>
    </source>
</evidence>
<reference evidence="2 3" key="2">
    <citation type="submission" date="2015-01" db="EMBL/GenBank/DDBJ databases">
        <title>Vibrio sp. C94 JCM 19241 whole genome shotgun sequence.</title>
        <authorList>
            <person name="Sawabe T."/>
            <person name="Meirelles P."/>
            <person name="Feng G."/>
            <person name="Sayaka M."/>
            <person name="Hattori M."/>
            <person name="Ohkuma M."/>
        </authorList>
    </citation>
    <scope>NUCLEOTIDE SEQUENCE [LARGE SCALE GENOMIC DNA]</scope>
    <source>
        <strain evidence="3">JCM 19241</strain>
        <strain evidence="2">JCM19241</strain>
    </source>
</reference>
<evidence type="ECO:0000313" key="4">
    <source>
        <dbReference type="Proteomes" id="UP000031670"/>
    </source>
</evidence>
<reference evidence="3 4" key="3">
    <citation type="submission" date="2015-01" db="EMBL/GenBank/DDBJ databases">
        <authorList>
            <consortium name="NBRP consortium"/>
            <person name="Sawabe T."/>
            <person name="Meirelles P."/>
            <person name="Feng G."/>
            <person name="Sayaka M."/>
            <person name="Hattori M."/>
            <person name="Ohkuma M."/>
        </authorList>
    </citation>
    <scope>NUCLEOTIDE SEQUENCE [LARGE SCALE GENOMIC DNA]</scope>
    <source>
        <strain evidence="3">JCM 19241</strain>
        <strain evidence="1 4">JCM19232</strain>
        <strain evidence="2">JCM19241</strain>
    </source>
</reference>
<dbReference type="AlphaFoldDB" id="A0A0B8PSJ6"/>
<proteinExistence type="predicted"/>
<dbReference type="EMBL" id="BBSA01000022">
    <property type="protein sequence ID" value="GAM65619.1"/>
    <property type="molecule type" value="Genomic_DNA"/>
</dbReference>
<evidence type="ECO:0000313" key="2">
    <source>
        <dbReference type="EMBL" id="GAM78670.1"/>
    </source>
</evidence>
<dbReference type="STRING" id="1481914.JCM19241_2075"/>
<accession>A0A0B8PSJ6</accession>
<organism evidence="1 4">
    <name type="scientific">Vibrio ishigakensis</name>
    <dbReference type="NCBI Taxonomy" id="1481914"/>
    <lineage>
        <taxon>Bacteria</taxon>
        <taxon>Pseudomonadati</taxon>
        <taxon>Pseudomonadota</taxon>
        <taxon>Gammaproteobacteria</taxon>
        <taxon>Vibrionales</taxon>
        <taxon>Vibrionaceae</taxon>
        <taxon>Vibrio</taxon>
    </lineage>
</organism>
<sequence>MPALKTAIDCGADAVYIGFKDDTNARHFAGLNFNGKKFEKAVQYVHNAGKHIHVALNTFAQPQGFERWTNAVDMAAQNGVDA</sequence>
<name>A0A0B8PSJ6_9VIBR</name>
<keyword evidence="1" id="KW-0378">Hydrolase</keyword>
<gene>
    <name evidence="1" type="ORF">JCM19232_2866</name>
    <name evidence="2" type="ORF">JCM19241_2075</name>
</gene>
<dbReference type="Proteomes" id="UP000031666">
    <property type="component" value="Unassembled WGS sequence"/>
</dbReference>
<dbReference type="PANTHER" id="PTHR30217:SF3">
    <property type="entry name" value="UBIQUINONE BIOSYNTHESIS PROTEIN UBIU"/>
    <property type="match status" value="1"/>
</dbReference>
<dbReference type="EMBL" id="BBSC01000016">
    <property type="protein sequence ID" value="GAM78670.1"/>
    <property type="molecule type" value="Genomic_DNA"/>
</dbReference>
<dbReference type="Proteomes" id="UP000031670">
    <property type="component" value="Unassembled WGS sequence"/>
</dbReference>
<dbReference type="InterPro" id="IPR051454">
    <property type="entry name" value="RNA/ubiquinone_mod_enzymes"/>
</dbReference>
<reference evidence="1 4" key="1">
    <citation type="submission" date="2015-01" db="EMBL/GenBank/DDBJ databases">
        <title>Vibrio sp. C5 JCM 19232 whole genome shotgun sequence.</title>
        <authorList>
            <person name="Sawabe T."/>
            <person name="Meirelles P."/>
            <person name="Feng G."/>
            <person name="Sayaka M."/>
            <person name="Hattori M."/>
            <person name="Ohkuma M."/>
        </authorList>
    </citation>
    <scope>NUCLEOTIDE SEQUENCE [LARGE SCALE GENOMIC DNA]</scope>
    <source>
        <strain evidence="1 4">JCM19232</strain>
    </source>
</reference>
<dbReference type="GO" id="GO:0006508">
    <property type="term" value="P:proteolysis"/>
    <property type="evidence" value="ECO:0007669"/>
    <property type="project" value="UniProtKB-KW"/>
</dbReference>
<dbReference type="GO" id="GO:0008233">
    <property type="term" value="F:peptidase activity"/>
    <property type="evidence" value="ECO:0007669"/>
    <property type="project" value="UniProtKB-KW"/>
</dbReference>